<dbReference type="RefSeq" id="WP_271090119.1">
    <property type="nucleotide sequence ID" value="NZ_JAPJZH010000007.1"/>
</dbReference>
<evidence type="ECO:0000259" key="1">
    <source>
        <dbReference type="PROSITE" id="PS50125"/>
    </source>
</evidence>
<dbReference type="SMART" id="SM00044">
    <property type="entry name" value="CYCc"/>
    <property type="match status" value="1"/>
</dbReference>
<dbReference type="Pfam" id="PF00211">
    <property type="entry name" value="Guanylate_cyc"/>
    <property type="match status" value="1"/>
</dbReference>
<gene>
    <name evidence="2" type="ORF">OOZ53_13515</name>
</gene>
<organism evidence="2 3">
    <name type="scientific">Hoeflea poritis</name>
    <dbReference type="NCBI Taxonomy" id="2993659"/>
    <lineage>
        <taxon>Bacteria</taxon>
        <taxon>Pseudomonadati</taxon>
        <taxon>Pseudomonadota</taxon>
        <taxon>Alphaproteobacteria</taxon>
        <taxon>Hyphomicrobiales</taxon>
        <taxon>Rhizobiaceae</taxon>
        <taxon>Hoeflea</taxon>
    </lineage>
</organism>
<dbReference type="SUPFAM" id="SSF55073">
    <property type="entry name" value="Nucleotide cyclase"/>
    <property type="match status" value="1"/>
</dbReference>
<dbReference type="PROSITE" id="PS50125">
    <property type="entry name" value="GUANYLATE_CYCLASE_2"/>
    <property type="match status" value="1"/>
</dbReference>
<dbReference type="InterPro" id="IPR001054">
    <property type="entry name" value="A/G_cyclase"/>
</dbReference>
<dbReference type="PANTHER" id="PTHR43081">
    <property type="entry name" value="ADENYLATE CYCLASE, TERMINAL-DIFFERENTIATION SPECIFIC-RELATED"/>
    <property type="match status" value="1"/>
</dbReference>
<protein>
    <submittedName>
        <fullName evidence="2">Adenylate/guanylate cyclase domain-containing protein</fullName>
    </submittedName>
</protein>
<evidence type="ECO:0000313" key="3">
    <source>
        <dbReference type="Proteomes" id="UP001148313"/>
    </source>
</evidence>
<comment type="caution">
    <text evidence="2">The sequence shown here is derived from an EMBL/GenBank/DDBJ whole genome shotgun (WGS) entry which is preliminary data.</text>
</comment>
<keyword evidence="3" id="KW-1185">Reference proteome</keyword>
<reference evidence="2" key="1">
    <citation type="submission" date="2022-11" db="EMBL/GenBank/DDBJ databases">
        <title>Hoeflea poritis sp. nov., isolated from scleractinian coral Porites lutea.</title>
        <authorList>
            <person name="Zhang G."/>
            <person name="Wei Q."/>
            <person name="Cai L."/>
        </authorList>
    </citation>
    <scope>NUCLEOTIDE SEQUENCE</scope>
    <source>
        <strain evidence="2">E7-10</strain>
    </source>
</reference>
<feature type="domain" description="Guanylate cyclase" evidence="1">
    <location>
        <begin position="219"/>
        <end position="347"/>
    </location>
</feature>
<evidence type="ECO:0000313" key="2">
    <source>
        <dbReference type="EMBL" id="MDA4846379.1"/>
    </source>
</evidence>
<dbReference type="CDD" id="cd07302">
    <property type="entry name" value="CHD"/>
    <property type="match status" value="1"/>
</dbReference>
<dbReference type="EMBL" id="JAPJZH010000007">
    <property type="protein sequence ID" value="MDA4846379.1"/>
    <property type="molecule type" value="Genomic_DNA"/>
</dbReference>
<sequence>MADSREAKKPRFSSVEELTNWMIDGARPSADAREIVSGICEGLVGLDVAIDRFMLFIYTLHPNLLGTRFRWIRGEAVDVGHAKIGQFSQEEYTANPLPHVVEDQVTIRRHLERADCPEDYIIVGELREQGFTDYIALPLIFTTGETHACTWSSAQAGGFSEREIEILKTINAPLARLTETYMLRLNAAVLLSTYVGRNSGTLIRDGKVHRGDGEEITAVILFVDLKNFTRLSNEIAGPELVGLLNDTFDHLVPSVTRRGGEVLKFMGDGFFAIFPYADEAGLADMAAAAMDAASEGAEALLKDALGDTVSFRAAIHCGTFHYGNIGGADRLDFTAIGPPVNYTARLLSAATGLGCDMVASSDIASRVPGRCAKAGTADLKGFSGEQTIWRF</sequence>
<dbReference type="Gene3D" id="3.30.70.1230">
    <property type="entry name" value="Nucleotide cyclase"/>
    <property type="match status" value="1"/>
</dbReference>
<name>A0ABT4VNU0_9HYPH</name>
<dbReference type="Proteomes" id="UP001148313">
    <property type="component" value="Unassembled WGS sequence"/>
</dbReference>
<dbReference type="PANTHER" id="PTHR43081:SF11">
    <property type="entry name" value="BLR2264 PROTEIN"/>
    <property type="match status" value="1"/>
</dbReference>
<proteinExistence type="predicted"/>
<dbReference type="InterPro" id="IPR029787">
    <property type="entry name" value="Nucleotide_cyclase"/>
</dbReference>
<accession>A0ABT4VNU0</accession>
<dbReference type="InterPro" id="IPR050697">
    <property type="entry name" value="Adenylyl/Guanylyl_Cyclase_3/4"/>
</dbReference>